<comment type="caution">
    <text evidence="2">The sequence shown here is derived from an EMBL/GenBank/DDBJ whole genome shotgun (WGS) entry which is preliminary data.</text>
</comment>
<accession>A0AAI9XEA7</accession>
<feature type="transmembrane region" description="Helical" evidence="1">
    <location>
        <begin position="20"/>
        <end position="53"/>
    </location>
</feature>
<dbReference type="EMBL" id="LACB01000001">
    <property type="protein sequence ID" value="KAJ9493169.1"/>
    <property type="molecule type" value="Genomic_DNA"/>
</dbReference>
<keyword evidence="1" id="KW-0812">Transmembrane</keyword>
<proteinExistence type="predicted"/>
<reference evidence="2" key="1">
    <citation type="submission" date="2015-06" db="EMBL/GenBank/DDBJ databases">
        <authorList>
            <person name="Nguyen H."/>
        </authorList>
    </citation>
    <scope>NUCLEOTIDE SEQUENCE</scope>
    <source>
        <strain evidence="2">DAOM 180753</strain>
    </source>
</reference>
<evidence type="ECO:0000313" key="2">
    <source>
        <dbReference type="EMBL" id="KAJ9493169.1"/>
    </source>
</evidence>
<evidence type="ECO:0000256" key="1">
    <source>
        <dbReference type="SAM" id="Phobius"/>
    </source>
</evidence>
<evidence type="ECO:0000313" key="3">
    <source>
        <dbReference type="Proteomes" id="UP001227192"/>
    </source>
</evidence>
<reference evidence="2" key="2">
    <citation type="journal article" date="2016" name="Fungal Biol.">
        <title>Ochratoxin A production by Penicillium thymicola.</title>
        <authorList>
            <person name="Nguyen H.D.T."/>
            <person name="McMullin D.R."/>
            <person name="Ponomareva E."/>
            <person name="Riley R."/>
            <person name="Pomraning K.R."/>
            <person name="Baker S.E."/>
            <person name="Seifert K.A."/>
        </authorList>
    </citation>
    <scope>NUCLEOTIDE SEQUENCE</scope>
    <source>
        <strain evidence="2">DAOM 180753</strain>
    </source>
</reference>
<dbReference type="AlphaFoldDB" id="A0AAI9XEA7"/>
<keyword evidence="1" id="KW-0472">Membrane</keyword>
<gene>
    <name evidence="2" type="ORF">VN97_g56</name>
</gene>
<dbReference type="Proteomes" id="UP001227192">
    <property type="component" value="Unassembled WGS sequence"/>
</dbReference>
<sequence length="83" mass="9172">MLHAWISSTYGRDIFDFDFFLMSMASTISLLMDVSASGLLGYCFGHCFCLAACNLHSRVLMLTVTPATLAKNRIYGSSRPVLL</sequence>
<protein>
    <submittedName>
        <fullName evidence="2">Uncharacterized protein</fullName>
    </submittedName>
</protein>
<keyword evidence="3" id="KW-1185">Reference proteome</keyword>
<keyword evidence="1" id="KW-1133">Transmembrane helix</keyword>
<organism evidence="2 3">
    <name type="scientific">Penicillium thymicola</name>
    <dbReference type="NCBI Taxonomy" id="293382"/>
    <lineage>
        <taxon>Eukaryota</taxon>
        <taxon>Fungi</taxon>
        <taxon>Dikarya</taxon>
        <taxon>Ascomycota</taxon>
        <taxon>Pezizomycotina</taxon>
        <taxon>Eurotiomycetes</taxon>
        <taxon>Eurotiomycetidae</taxon>
        <taxon>Eurotiales</taxon>
        <taxon>Aspergillaceae</taxon>
        <taxon>Penicillium</taxon>
    </lineage>
</organism>
<name>A0AAI9XEA7_PENTH</name>